<proteinExistence type="predicted"/>
<organism evidence="1 2">
    <name type="scientific">Gymnopilus junonius</name>
    <name type="common">Spectacular rustgill mushroom</name>
    <name type="synonym">Gymnopilus spectabilis subsp. junonius</name>
    <dbReference type="NCBI Taxonomy" id="109634"/>
    <lineage>
        <taxon>Eukaryota</taxon>
        <taxon>Fungi</taxon>
        <taxon>Dikarya</taxon>
        <taxon>Basidiomycota</taxon>
        <taxon>Agaricomycotina</taxon>
        <taxon>Agaricomycetes</taxon>
        <taxon>Agaricomycetidae</taxon>
        <taxon>Agaricales</taxon>
        <taxon>Agaricineae</taxon>
        <taxon>Hymenogastraceae</taxon>
        <taxon>Gymnopilus</taxon>
    </lineage>
</organism>
<dbReference type="Proteomes" id="UP000724874">
    <property type="component" value="Unassembled WGS sequence"/>
</dbReference>
<name>A0A9P5N7F3_GYMJU</name>
<accession>A0A9P5N7F3</accession>
<comment type="caution">
    <text evidence="1">The sequence shown here is derived from an EMBL/GenBank/DDBJ whole genome shotgun (WGS) entry which is preliminary data.</text>
</comment>
<feature type="non-terminal residue" evidence="1">
    <location>
        <position position="1"/>
    </location>
</feature>
<dbReference type="OrthoDB" id="3238373at2759"/>
<reference evidence="1" key="1">
    <citation type="submission" date="2020-11" db="EMBL/GenBank/DDBJ databases">
        <authorList>
            <consortium name="DOE Joint Genome Institute"/>
            <person name="Ahrendt S."/>
            <person name="Riley R."/>
            <person name="Andreopoulos W."/>
            <person name="LaButti K."/>
            <person name="Pangilinan J."/>
            <person name="Ruiz-duenas F.J."/>
            <person name="Barrasa J.M."/>
            <person name="Sanchez-Garcia M."/>
            <person name="Camarero S."/>
            <person name="Miyauchi S."/>
            <person name="Serrano A."/>
            <person name="Linde D."/>
            <person name="Babiker R."/>
            <person name="Drula E."/>
            <person name="Ayuso-Fernandez I."/>
            <person name="Pacheco R."/>
            <person name="Padilla G."/>
            <person name="Ferreira P."/>
            <person name="Barriuso J."/>
            <person name="Kellner H."/>
            <person name="Castanera R."/>
            <person name="Alfaro M."/>
            <person name="Ramirez L."/>
            <person name="Pisabarro A.G."/>
            <person name="Kuo A."/>
            <person name="Tritt A."/>
            <person name="Lipzen A."/>
            <person name="He G."/>
            <person name="Yan M."/>
            <person name="Ng V."/>
            <person name="Cullen D."/>
            <person name="Martin F."/>
            <person name="Rosso M.-N."/>
            <person name="Henrissat B."/>
            <person name="Hibbett D."/>
            <person name="Martinez A.T."/>
            <person name="Grigoriev I.V."/>
        </authorList>
    </citation>
    <scope>NUCLEOTIDE SEQUENCE</scope>
    <source>
        <strain evidence="1">AH 44721</strain>
    </source>
</reference>
<gene>
    <name evidence="1" type="ORF">CPB84DRAFT_1691792</name>
</gene>
<dbReference type="AlphaFoldDB" id="A0A9P5N7F3"/>
<dbReference type="EMBL" id="JADNYJ010000286">
    <property type="protein sequence ID" value="KAF8871934.1"/>
    <property type="molecule type" value="Genomic_DNA"/>
</dbReference>
<keyword evidence="2" id="KW-1185">Reference proteome</keyword>
<evidence type="ECO:0000313" key="1">
    <source>
        <dbReference type="EMBL" id="KAF8871934.1"/>
    </source>
</evidence>
<evidence type="ECO:0008006" key="3">
    <source>
        <dbReference type="Google" id="ProtNLM"/>
    </source>
</evidence>
<protein>
    <recommendedName>
        <fullName evidence="3">BTB domain-containing protein</fullName>
    </recommendedName>
</protein>
<evidence type="ECO:0000313" key="2">
    <source>
        <dbReference type="Proteomes" id="UP000724874"/>
    </source>
</evidence>
<sequence length="68" mass="7904">VEGKLFCVPRFQFECSSEIFADMFCLPSENPKGQNKEHPIILEKYKADEFICLLKVLYREWHGLPAGI</sequence>